<evidence type="ECO:0000313" key="2">
    <source>
        <dbReference type="EMBL" id="TDZ28826.1"/>
    </source>
</evidence>
<keyword evidence="3" id="KW-1185">Reference proteome</keyword>
<reference evidence="2 3" key="1">
    <citation type="submission" date="2018-11" db="EMBL/GenBank/DDBJ databases">
        <title>Genome sequence and assembly of Colletotrichum spinosum.</title>
        <authorList>
            <person name="Gan P."/>
            <person name="Shirasu K."/>
        </authorList>
    </citation>
    <scope>NUCLEOTIDE SEQUENCE [LARGE SCALE GENOMIC DNA]</scope>
    <source>
        <strain evidence="2 3">CBS 515.97</strain>
    </source>
</reference>
<evidence type="ECO:0000313" key="3">
    <source>
        <dbReference type="Proteomes" id="UP000295083"/>
    </source>
</evidence>
<dbReference type="EMBL" id="QAPG01000385">
    <property type="protein sequence ID" value="TDZ28826.1"/>
    <property type="molecule type" value="Genomic_DNA"/>
</dbReference>
<evidence type="ECO:0000256" key="1">
    <source>
        <dbReference type="SAM" id="MobiDB-lite"/>
    </source>
</evidence>
<sequence>MCGFGRTITNCRVCKKQISRLMPVPVACHLRSEPDPKCPERSKPGVQYDTVKRKTCCRCLGEKVMGFTDAEMAMIIGCDDRNTQVECPDSPDSWTLDDAEHHLRRYENQYPQDHFGRHYHTGDARCCYVPGGPGCSERCTCPRPLIGTSRRRSGCHKRPPRSRVYRRRFVFDQATFERKLVCEQRRWDCRHWYELRHTDSAREWVRGDVSRDVVWDRFTEDFSDGDYVDSDREDVDPSDDETDDDYEVDAGRDRRTWRWWFREDDDDEFLPVFTENNDAYIDHYLQCTVDRQLLDIE</sequence>
<protein>
    <submittedName>
        <fullName evidence="2">Uncharacterized protein</fullName>
    </submittedName>
</protein>
<gene>
    <name evidence="2" type="ORF">C8035_v003939</name>
</gene>
<organism evidence="2 3">
    <name type="scientific">Colletotrichum spinosum</name>
    <dbReference type="NCBI Taxonomy" id="1347390"/>
    <lineage>
        <taxon>Eukaryota</taxon>
        <taxon>Fungi</taxon>
        <taxon>Dikarya</taxon>
        <taxon>Ascomycota</taxon>
        <taxon>Pezizomycotina</taxon>
        <taxon>Sordariomycetes</taxon>
        <taxon>Hypocreomycetidae</taxon>
        <taxon>Glomerellales</taxon>
        <taxon>Glomerellaceae</taxon>
        <taxon>Colletotrichum</taxon>
        <taxon>Colletotrichum orbiculare species complex</taxon>
    </lineage>
</organism>
<accession>A0A4R8PX15</accession>
<name>A0A4R8PX15_9PEZI</name>
<proteinExistence type="predicted"/>
<dbReference type="Proteomes" id="UP000295083">
    <property type="component" value="Unassembled WGS sequence"/>
</dbReference>
<feature type="region of interest" description="Disordered" evidence="1">
    <location>
        <begin position="226"/>
        <end position="247"/>
    </location>
</feature>
<dbReference type="AlphaFoldDB" id="A0A4R8PX15"/>
<comment type="caution">
    <text evidence="2">The sequence shown here is derived from an EMBL/GenBank/DDBJ whole genome shotgun (WGS) entry which is preliminary data.</text>
</comment>